<dbReference type="Proteomes" id="UP000790377">
    <property type="component" value="Unassembled WGS sequence"/>
</dbReference>
<evidence type="ECO:0000313" key="1">
    <source>
        <dbReference type="EMBL" id="KAH7910981.1"/>
    </source>
</evidence>
<accession>A0ACB8AD62</accession>
<organism evidence="1 2">
    <name type="scientific">Hygrophoropsis aurantiaca</name>
    <dbReference type="NCBI Taxonomy" id="72124"/>
    <lineage>
        <taxon>Eukaryota</taxon>
        <taxon>Fungi</taxon>
        <taxon>Dikarya</taxon>
        <taxon>Basidiomycota</taxon>
        <taxon>Agaricomycotina</taxon>
        <taxon>Agaricomycetes</taxon>
        <taxon>Agaricomycetidae</taxon>
        <taxon>Boletales</taxon>
        <taxon>Coniophorineae</taxon>
        <taxon>Hygrophoropsidaceae</taxon>
        <taxon>Hygrophoropsis</taxon>
    </lineage>
</organism>
<name>A0ACB8AD62_9AGAM</name>
<proteinExistence type="predicted"/>
<gene>
    <name evidence="1" type="ORF">BJ138DRAFT_38708</name>
</gene>
<reference evidence="1" key="1">
    <citation type="journal article" date="2021" name="New Phytol.">
        <title>Evolutionary innovations through gain and loss of genes in the ectomycorrhizal Boletales.</title>
        <authorList>
            <person name="Wu G."/>
            <person name="Miyauchi S."/>
            <person name="Morin E."/>
            <person name="Kuo A."/>
            <person name="Drula E."/>
            <person name="Varga T."/>
            <person name="Kohler A."/>
            <person name="Feng B."/>
            <person name="Cao Y."/>
            <person name="Lipzen A."/>
            <person name="Daum C."/>
            <person name="Hundley H."/>
            <person name="Pangilinan J."/>
            <person name="Johnson J."/>
            <person name="Barry K."/>
            <person name="LaButti K."/>
            <person name="Ng V."/>
            <person name="Ahrendt S."/>
            <person name="Min B."/>
            <person name="Choi I.G."/>
            <person name="Park H."/>
            <person name="Plett J.M."/>
            <person name="Magnuson J."/>
            <person name="Spatafora J.W."/>
            <person name="Nagy L.G."/>
            <person name="Henrissat B."/>
            <person name="Grigoriev I.V."/>
            <person name="Yang Z.L."/>
            <person name="Xu J."/>
            <person name="Martin F.M."/>
        </authorList>
    </citation>
    <scope>NUCLEOTIDE SEQUENCE</scope>
    <source>
        <strain evidence="1">ATCC 28755</strain>
    </source>
</reference>
<sequence>MANQSPTNETDLRSLSRVNLQKLAKTHNIKANQKSEILIRILLKINEELSREHPIELSADTRATVLLTPKSQSVALARPDQPGPSRQNISPPAHELNASSGVDVGETEGKESDLSSVVSQDTQPTYATQPSCSDASTPPFSEIRELERAVKIMRNITTADKIYLNQISSLNEAAAQFRKHAAELRAVLRAEKGRRIRMEAYFTYWREIEPEWPKESIYGETAKELEVPPEFLMRNLTPVSGPPTIPLERQAPRGLGPPPIAAPVPMTPVNISNMLAGPILPSPQPSLRSPGLKRKSRG</sequence>
<evidence type="ECO:0000313" key="2">
    <source>
        <dbReference type="Proteomes" id="UP000790377"/>
    </source>
</evidence>
<keyword evidence="2" id="KW-1185">Reference proteome</keyword>
<protein>
    <submittedName>
        <fullName evidence="1">Uncharacterized protein</fullName>
    </submittedName>
</protein>
<comment type="caution">
    <text evidence="1">The sequence shown here is derived from an EMBL/GenBank/DDBJ whole genome shotgun (WGS) entry which is preliminary data.</text>
</comment>
<dbReference type="EMBL" id="MU267693">
    <property type="protein sequence ID" value="KAH7910981.1"/>
    <property type="molecule type" value="Genomic_DNA"/>
</dbReference>